<organism evidence="1 2">
    <name type="scientific">Qipengyuania marisflavi</name>
    <dbReference type="NCBI Taxonomy" id="2486356"/>
    <lineage>
        <taxon>Bacteria</taxon>
        <taxon>Pseudomonadati</taxon>
        <taxon>Pseudomonadota</taxon>
        <taxon>Alphaproteobacteria</taxon>
        <taxon>Sphingomonadales</taxon>
        <taxon>Erythrobacteraceae</taxon>
        <taxon>Qipengyuania</taxon>
    </lineage>
</organism>
<accession>A0A5S3P345</accession>
<protein>
    <submittedName>
        <fullName evidence="1">Uncharacterized protein</fullName>
    </submittedName>
</protein>
<dbReference type="SUPFAM" id="SSF54637">
    <property type="entry name" value="Thioesterase/thiol ester dehydrase-isomerase"/>
    <property type="match status" value="1"/>
</dbReference>
<dbReference type="CDD" id="cd00586">
    <property type="entry name" value="4HBT"/>
    <property type="match status" value="1"/>
</dbReference>
<proteinExistence type="predicted"/>
<comment type="caution">
    <text evidence="1">The sequence shown here is derived from an EMBL/GenBank/DDBJ whole genome shotgun (WGS) entry which is preliminary data.</text>
</comment>
<sequence>MAGVISRLPVRFADCDPAGIAYYPALFALCDAAIEEWTGVVIGVSRQVMHQDMALALPTVTMQADFAKVVAWGDQLDIAITTRRVGSSSVDLIAAALCNGEQRFTVSYTQVLMRMAGQVSQPWPQDWRERLEHSVQENAQ</sequence>
<dbReference type="Pfam" id="PF13279">
    <property type="entry name" value="4HBT_2"/>
    <property type="match status" value="1"/>
</dbReference>
<dbReference type="InterPro" id="IPR029069">
    <property type="entry name" value="HotDog_dom_sf"/>
</dbReference>
<reference evidence="1 2" key="1">
    <citation type="submission" date="2019-05" db="EMBL/GenBank/DDBJ databases">
        <title>Erythrobacter marisflavi sp. nov., isolated from isolated from water of an estuary environment.</title>
        <authorList>
            <person name="Yoon J.-H."/>
        </authorList>
    </citation>
    <scope>NUCLEOTIDE SEQUENCE [LARGE SCALE GENOMIC DNA]</scope>
    <source>
        <strain evidence="1 2">KEM-5</strain>
    </source>
</reference>
<dbReference type="Proteomes" id="UP000309668">
    <property type="component" value="Unassembled WGS sequence"/>
</dbReference>
<dbReference type="AlphaFoldDB" id="A0A5S3P345"/>
<dbReference type="EMBL" id="VCAO01000004">
    <property type="protein sequence ID" value="TMM47266.1"/>
    <property type="molecule type" value="Genomic_DNA"/>
</dbReference>
<keyword evidence="2" id="KW-1185">Reference proteome</keyword>
<dbReference type="Gene3D" id="3.10.129.10">
    <property type="entry name" value="Hotdog Thioesterase"/>
    <property type="match status" value="1"/>
</dbReference>
<evidence type="ECO:0000313" key="2">
    <source>
        <dbReference type="Proteomes" id="UP000309668"/>
    </source>
</evidence>
<gene>
    <name evidence="1" type="ORF">FEV51_09335</name>
</gene>
<name>A0A5S3P345_9SPHN</name>
<dbReference type="OrthoDB" id="7204167at2"/>
<evidence type="ECO:0000313" key="1">
    <source>
        <dbReference type="EMBL" id="TMM47266.1"/>
    </source>
</evidence>